<gene>
    <name evidence="4" type="ORF">MetMK1DRAFT_00000500</name>
</gene>
<proteinExistence type="predicted"/>
<dbReference type="HOGENOM" id="CLU_009583_27_5_2"/>
<reference evidence="4 5" key="1">
    <citation type="submission" date="2012-01" db="EMBL/GenBank/DDBJ databases">
        <title>Improved High-Quality Draft sequence of Metallosphaera yellowstonensis MK1.</title>
        <authorList>
            <consortium name="US DOE Joint Genome Institute"/>
            <person name="Lucas S."/>
            <person name="Han J."/>
            <person name="Cheng J.-F."/>
            <person name="Goodwin L."/>
            <person name="Pitluck S."/>
            <person name="Peters L."/>
            <person name="Teshima H."/>
            <person name="Detter J.C."/>
            <person name="Han C."/>
            <person name="Tapia R."/>
            <person name="Land M."/>
            <person name="Hauser L."/>
            <person name="Kyrpides N."/>
            <person name="Kozubal M."/>
            <person name="Macur R.E."/>
            <person name="Jay Z."/>
            <person name="Inskeep W."/>
            <person name="Woyke T."/>
        </authorList>
    </citation>
    <scope>NUCLEOTIDE SEQUENCE [LARGE SCALE GENOMIC DNA]</scope>
    <source>
        <strain evidence="4 5">MK1</strain>
    </source>
</reference>
<accession>H2C0H9</accession>
<dbReference type="STRING" id="671065.MetMK1DRAFT_00000500"/>
<dbReference type="PANTHER" id="PTHR46401:SF2">
    <property type="entry name" value="GLYCOSYLTRANSFERASE WBBK-RELATED"/>
    <property type="match status" value="1"/>
</dbReference>
<evidence type="ECO:0000313" key="4">
    <source>
        <dbReference type="EMBL" id="EHP71241.1"/>
    </source>
</evidence>
<sequence length="368" mass="42392">MKIGLMGFANVNRTWSLGRLTFLIAQGLEELNNDVILVSKGRLENSNFNSVQLRRLPKIRGSDILTDTISHQFALWKIDLDVYHMLYPHVSSLLGIVFPQKFKRIVTVHDLKPLILREFLNRKEATNVAILRHVLRRIEGTIAVSHSTRQQLIESLGIDESNVYVVYNPVDPIFRPLKQEERDPSTLQGLGRYIFNVSRFDKLKNPRNLLRAFKLIRRCYDDVNLVIVGSWWSHGKNMINQELGNESDHVIIREFVDNERLVQLYNGSEVFIFPSLYEGFGMPLVEAMACGKAVVTSDRWSMKEIASDVGVLVNPEDPQDIAEKTCKLLSNRIYRENLGIKGLEKAKQFHYLKITKELMHVYESIIKS</sequence>
<evidence type="ECO:0000259" key="3">
    <source>
        <dbReference type="Pfam" id="PF13439"/>
    </source>
</evidence>
<dbReference type="CDD" id="cd03809">
    <property type="entry name" value="GT4_MtfB-like"/>
    <property type="match status" value="1"/>
</dbReference>
<dbReference type="Proteomes" id="UP000003980">
    <property type="component" value="Unassembled WGS sequence"/>
</dbReference>
<dbReference type="AlphaFoldDB" id="H2C0H9"/>
<organism evidence="4 5">
    <name type="scientific">Metallosphaera yellowstonensis MK1</name>
    <dbReference type="NCBI Taxonomy" id="671065"/>
    <lineage>
        <taxon>Archaea</taxon>
        <taxon>Thermoproteota</taxon>
        <taxon>Thermoprotei</taxon>
        <taxon>Sulfolobales</taxon>
        <taxon>Sulfolobaceae</taxon>
        <taxon>Metallosphaera</taxon>
    </lineage>
</organism>
<dbReference type="InterPro" id="IPR001296">
    <property type="entry name" value="Glyco_trans_1"/>
</dbReference>
<dbReference type="eggNOG" id="arCOG01411">
    <property type="taxonomic scope" value="Archaea"/>
</dbReference>
<name>H2C0H9_9CREN</name>
<feature type="domain" description="Glycosyl transferase family 1" evidence="2">
    <location>
        <begin position="179"/>
        <end position="342"/>
    </location>
</feature>
<feature type="domain" description="Glycosyltransferase subfamily 4-like N-terminal" evidence="3">
    <location>
        <begin position="19"/>
        <end position="172"/>
    </location>
</feature>
<dbReference type="InterPro" id="IPR028098">
    <property type="entry name" value="Glyco_trans_4-like_N"/>
</dbReference>
<dbReference type="SUPFAM" id="SSF53756">
    <property type="entry name" value="UDP-Glycosyltransferase/glycogen phosphorylase"/>
    <property type="match status" value="1"/>
</dbReference>
<dbReference type="Pfam" id="PF13439">
    <property type="entry name" value="Glyco_transf_4"/>
    <property type="match status" value="1"/>
</dbReference>
<keyword evidence="1 4" id="KW-0808">Transferase</keyword>
<dbReference type="PANTHER" id="PTHR46401">
    <property type="entry name" value="GLYCOSYLTRANSFERASE WBBK-RELATED"/>
    <property type="match status" value="1"/>
</dbReference>
<dbReference type="RefSeq" id="WP_009069339.1">
    <property type="nucleotide sequence ID" value="NZ_JH597755.1"/>
</dbReference>
<evidence type="ECO:0000259" key="2">
    <source>
        <dbReference type="Pfam" id="PF00534"/>
    </source>
</evidence>
<evidence type="ECO:0000313" key="5">
    <source>
        <dbReference type="Proteomes" id="UP000003980"/>
    </source>
</evidence>
<dbReference type="OrthoDB" id="42754at2157"/>
<dbReference type="GO" id="GO:0016757">
    <property type="term" value="F:glycosyltransferase activity"/>
    <property type="evidence" value="ECO:0007669"/>
    <property type="project" value="InterPro"/>
</dbReference>
<dbReference type="Pfam" id="PF00534">
    <property type="entry name" value="Glycos_transf_1"/>
    <property type="match status" value="1"/>
</dbReference>
<dbReference type="Gene3D" id="3.40.50.2000">
    <property type="entry name" value="Glycogen Phosphorylase B"/>
    <property type="match status" value="2"/>
</dbReference>
<evidence type="ECO:0000256" key="1">
    <source>
        <dbReference type="ARBA" id="ARBA00022679"/>
    </source>
</evidence>
<keyword evidence="5" id="KW-1185">Reference proteome</keyword>
<dbReference type="EMBL" id="JH597755">
    <property type="protein sequence ID" value="EHP71241.1"/>
    <property type="molecule type" value="Genomic_DNA"/>
</dbReference>
<protein>
    <submittedName>
        <fullName evidence="4">Glycosyltransferase</fullName>
    </submittedName>
</protein>